<keyword evidence="6" id="KW-1185">Reference proteome</keyword>
<evidence type="ECO:0000259" key="4">
    <source>
        <dbReference type="PROSITE" id="PS51165"/>
    </source>
</evidence>
<dbReference type="Gene3D" id="3.30.2130.30">
    <property type="match status" value="1"/>
</dbReference>
<evidence type="ECO:0000313" key="5">
    <source>
        <dbReference type="EMBL" id="MCD1118068.1"/>
    </source>
</evidence>
<dbReference type="AlphaFoldDB" id="A0A9Q3V1W4"/>
<dbReference type="Pfam" id="PF22020">
    <property type="entry name" value="RlmL_1st"/>
    <property type="match status" value="1"/>
</dbReference>
<keyword evidence="1 5" id="KW-0489">Methyltransferase</keyword>
<dbReference type="InterPro" id="IPR029063">
    <property type="entry name" value="SAM-dependent_MTases_sf"/>
</dbReference>
<dbReference type="Pfam" id="PF01170">
    <property type="entry name" value="UPF0020"/>
    <property type="match status" value="1"/>
</dbReference>
<accession>A0A9Q3V1W4</accession>
<evidence type="ECO:0000256" key="1">
    <source>
        <dbReference type="ARBA" id="ARBA00022603"/>
    </source>
</evidence>
<evidence type="ECO:0000256" key="3">
    <source>
        <dbReference type="PROSITE-ProRule" id="PRU00529"/>
    </source>
</evidence>
<dbReference type="CDD" id="cd11715">
    <property type="entry name" value="THUMP_AdoMetMT"/>
    <property type="match status" value="1"/>
</dbReference>
<comment type="caution">
    <text evidence="5">The sequence shown here is derived from an EMBL/GenBank/DDBJ whole genome shotgun (WGS) entry which is preliminary data.</text>
</comment>
<dbReference type="InterPro" id="IPR002052">
    <property type="entry name" value="DNA_methylase_N6_adenine_CS"/>
</dbReference>
<feature type="domain" description="THUMP" evidence="4">
    <location>
        <begin position="47"/>
        <end position="158"/>
    </location>
</feature>
<dbReference type="InterPro" id="IPR053943">
    <property type="entry name" value="RlmKL-like_Mtase_CS"/>
</dbReference>
<gene>
    <name evidence="5" type="ORF">LO744_14490</name>
</gene>
<dbReference type="SMART" id="SM00981">
    <property type="entry name" value="THUMP"/>
    <property type="match status" value="1"/>
</dbReference>
<evidence type="ECO:0000256" key="2">
    <source>
        <dbReference type="ARBA" id="ARBA00022679"/>
    </source>
</evidence>
<proteinExistence type="predicted"/>
<dbReference type="InterPro" id="IPR054170">
    <property type="entry name" value="RlmL_1st"/>
</dbReference>
<keyword evidence="2" id="KW-0808">Transferase</keyword>
<sequence length="389" mass="45352">MDTENLKIQIKTFFGLEPILAEEVRKLGGRNVELKNRAVNCEGDLGFLYKINYSARTALKILVPIDEFKAYNETKFYEKLFKFEWDDFMSVDQTFAIDSTVNSERFSHSQFMTFKMKDAIVDFFQNRYGKRPSIETRSPDIKFHLHIDRELVTISLDSSGDALFKRGYRREQGEAPINEVLASGMLQLAGWDGKGNFLDPMCGSGTLLIEAAMIAMDLPAQIFRKRFGFQNWKNYDETLFNKIKEFRIERVREFHGKIVGYDIDGRMLDAADANIASAEMEDIIEVRRQDFFESKKELFPLLMVFNPPYDERISINDDDFYKKIGDTFKTNYPNTLAWLISSDLDAPKKIGLRPSRKIKLFNGKLETRFLQYEMYEGTKKLHKLENKED</sequence>
<dbReference type="InterPro" id="IPR000241">
    <property type="entry name" value="RlmKL-like_Mtase"/>
</dbReference>
<reference evidence="5" key="1">
    <citation type="submission" date="2021-11" db="EMBL/GenBank/DDBJ databases">
        <title>Description of novel Chryseobacterium species.</title>
        <authorList>
            <person name="Saticioglu I.B."/>
            <person name="Ay H."/>
            <person name="Altun S."/>
            <person name="Duman M."/>
        </authorList>
    </citation>
    <scope>NUCLEOTIDE SEQUENCE</scope>
    <source>
        <strain evidence="5">C-17</strain>
    </source>
</reference>
<dbReference type="Pfam" id="PF02926">
    <property type="entry name" value="THUMP"/>
    <property type="match status" value="1"/>
</dbReference>
<dbReference type="EMBL" id="JAJNAY010000001">
    <property type="protein sequence ID" value="MCD1118068.1"/>
    <property type="molecule type" value="Genomic_DNA"/>
</dbReference>
<dbReference type="RefSeq" id="WP_230670332.1">
    <property type="nucleotide sequence ID" value="NZ_JAJNAY010000001.1"/>
</dbReference>
<protein>
    <submittedName>
        <fullName evidence="5">Class I SAM-dependent RNA methyltransferase</fullName>
    </submittedName>
</protein>
<dbReference type="GO" id="GO:0008990">
    <property type="term" value="F:rRNA (guanine-N2-)-methyltransferase activity"/>
    <property type="evidence" value="ECO:0007669"/>
    <property type="project" value="TreeGrafter"/>
</dbReference>
<dbReference type="PROSITE" id="PS00092">
    <property type="entry name" value="N6_MTASE"/>
    <property type="match status" value="1"/>
</dbReference>
<organism evidence="5 6">
    <name type="scientific">Chryseobacterium turcicum</name>
    <dbReference type="NCBI Taxonomy" id="2898076"/>
    <lineage>
        <taxon>Bacteria</taxon>
        <taxon>Pseudomonadati</taxon>
        <taxon>Bacteroidota</taxon>
        <taxon>Flavobacteriia</taxon>
        <taxon>Flavobacteriales</taxon>
        <taxon>Weeksellaceae</taxon>
        <taxon>Chryseobacterium group</taxon>
        <taxon>Chryseobacterium</taxon>
    </lineage>
</organism>
<dbReference type="GO" id="GO:0070043">
    <property type="term" value="F:rRNA (guanine-N7-)-methyltransferase activity"/>
    <property type="evidence" value="ECO:0007669"/>
    <property type="project" value="TreeGrafter"/>
</dbReference>
<name>A0A9Q3V1W4_9FLAO</name>
<dbReference type="InterPro" id="IPR004114">
    <property type="entry name" value="THUMP_dom"/>
</dbReference>
<keyword evidence="3" id="KW-0694">RNA-binding</keyword>
<dbReference type="PANTHER" id="PTHR47313">
    <property type="entry name" value="RIBOSOMAL RNA LARGE SUBUNIT METHYLTRANSFERASE K/L"/>
    <property type="match status" value="1"/>
</dbReference>
<dbReference type="PROSITE" id="PS51165">
    <property type="entry name" value="THUMP"/>
    <property type="match status" value="1"/>
</dbReference>
<dbReference type="PROSITE" id="PS01261">
    <property type="entry name" value="UPF0020"/>
    <property type="match status" value="1"/>
</dbReference>
<dbReference type="GO" id="GO:0003723">
    <property type="term" value="F:RNA binding"/>
    <property type="evidence" value="ECO:0007669"/>
    <property type="project" value="UniProtKB-UniRule"/>
</dbReference>
<evidence type="ECO:0000313" key="6">
    <source>
        <dbReference type="Proteomes" id="UP001108025"/>
    </source>
</evidence>
<dbReference type="PANTHER" id="PTHR47313:SF1">
    <property type="entry name" value="RIBOSOMAL RNA LARGE SUBUNIT METHYLTRANSFERASE K_L"/>
    <property type="match status" value="1"/>
</dbReference>
<dbReference type="SUPFAM" id="SSF53335">
    <property type="entry name" value="S-adenosyl-L-methionine-dependent methyltransferases"/>
    <property type="match status" value="1"/>
</dbReference>
<dbReference type="Proteomes" id="UP001108025">
    <property type="component" value="Unassembled WGS sequence"/>
</dbReference>
<dbReference type="Gene3D" id="3.40.50.150">
    <property type="entry name" value="Vaccinia Virus protein VP39"/>
    <property type="match status" value="1"/>
</dbReference>